<dbReference type="InterPro" id="IPR026634">
    <property type="entry name" value="TPST-like"/>
</dbReference>
<keyword evidence="1" id="KW-0808">Transferase</keyword>
<evidence type="ECO:0000313" key="3">
    <source>
        <dbReference type="Proteomes" id="UP000326202"/>
    </source>
</evidence>
<protein>
    <recommendedName>
        <fullName evidence="4">Sulfotransferase</fullName>
    </recommendedName>
</protein>
<keyword evidence="3" id="KW-1185">Reference proteome</keyword>
<gene>
    <name evidence="2" type="ORF">FRZ44_36310</name>
</gene>
<proteinExistence type="predicted"/>
<dbReference type="Pfam" id="PF13469">
    <property type="entry name" value="Sulfotransfer_3"/>
    <property type="match status" value="1"/>
</dbReference>
<dbReference type="Proteomes" id="UP000326202">
    <property type="component" value="Chromosome"/>
</dbReference>
<dbReference type="Gene3D" id="3.40.50.300">
    <property type="entry name" value="P-loop containing nucleotide triphosphate hydrolases"/>
    <property type="match status" value="1"/>
</dbReference>
<dbReference type="SUPFAM" id="SSF52540">
    <property type="entry name" value="P-loop containing nucleoside triphosphate hydrolases"/>
    <property type="match status" value="1"/>
</dbReference>
<evidence type="ECO:0000313" key="2">
    <source>
        <dbReference type="EMBL" id="QEX18326.1"/>
    </source>
</evidence>
<dbReference type="EMBL" id="CP042906">
    <property type="protein sequence ID" value="QEX18326.1"/>
    <property type="molecule type" value="Genomic_DNA"/>
</dbReference>
<dbReference type="InterPro" id="IPR027417">
    <property type="entry name" value="P-loop_NTPase"/>
</dbReference>
<dbReference type="GO" id="GO:0008476">
    <property type="term" value="F:protein-tyrosine sulfotransferase activity"/>
    <property type="evidence" value="ECO:0007669"/>
    <property type="project" value="InterPro"/>
</dbReference>
<dbReference type="PANTHER" id="PTHR12788">
    <property type="entry name" value="PROTEIN-TYROSINE SULFOTRANSFERASE 2"/>
    <property type="match status" value="1"/>
</dbReference>
<dbReference type="KEGG" id="htq:FRZ44_36310"/>
<dbReference type="AlphaFoldDB" id="A0A5J6MU30"/>
<sequence>MLFVGGCMRSGTTLIQRLLCAAPGVNPAIAECHYLTELLAAHKQGEKRFDLFLADYFASREAFDAFGRETLRRFLHALSARYPKARQLVLKNPELAYHFSLAARLLPEARFVLVARDPRDIIASMVKVAGRQRAAGSVAPLVHVGRDMEKLSELVLGYYADSYANPQLLQGRLHVARYESIAQGDPAALQALGRFAGLALDGRPAALTSETWQRQRDDQQAGAFWSPGWQEPTSQPRIGGYADELSPAEIAVIERQCARFARSFQYW</sequence>
<evidence type="ECO:0000256" key="1">
    <source>
        <dbReference type="ARBA" id="ARBA00022679"/>
    </source>
</evidence>
<accession>A0A5J6MU30</accession>
<organism evidence="2 3">
    <name type="scientific">Hypericibacter terrae</name>
    <dbReference type="NCBI Taxonomy" id="2602015"/>
    <lineage>
        <taxon>Bacteria</taxon>
        <taxon>Pseudomonadati</taxon>
        <taxon>Pseudomonadota</taxon>
        <taxon>Alphaproteobacteria</taxon>
        <taxon>Rhodospirillales</taxon>
        <taxon>Dongiaceae</taxon>
        <taxon>Hypericibacter</taxon>
    </lineage>
</organism>
<evidence type="ECO:0008006" key="4">
    <source>
        <dbReference type="Google" id="ProtNLM"/>
    </source>
</evidence>
<dbReference type="PANTHER" id="PTHR12788:SF10">
    <property type="entry name" value="PROTEIN-TYROSINE SULFOTRANSFERASE"/>
    <property type="match status" value="1"/>
</dbReference>
<reference evidence="2 3" key="1">
    <citation type="submission" date="2019-08" db="EMBL/GenBank/DDBJ databases">
        <title>Hyperibacter terrae gen. nov., sp. nov. and Hyperibacter viscosus sp. nov., two new members in the family Rhodospirillaceae isolated from the rhizosphere of Hypericum perforatum.</title>
        <authorList>
            <person name="Noviana Z."/>
        </authorList>
    </citation>
    <scope>NUCLEOTIDE SEQUENCE [LARGE SCALE GENOMIC DNA]</scope>
    <source>
        <strain evidence="2 3">R5913</strain>
    </source>
</reference>
<name>A0A5J6MU30_9PROT</name>